<dbReference type="AlphaFoldDB" id="A0A3Q0KZC0"/>
<keyword evidence="1" id="KW-0648">Protein biosynthesis</keyword>
<dbReference type="KEGG" id="vvu:VV2_0951"/>
<name>A0A3Q0KZC0_VIBVU</name>
<reference evidence="1 2" key="3">
    <citation type="journal article" date="2011" name="Mol. Syst. Biol.">
        <title>Integrative genome-scale metabolic analysis of Vibrio vulnificus for drug targeting and discovery.</title>
        <authorList>
            <person name="Kim H.U."/>
            <person name="Kim S.Y."/>
            <person name="Jeong H."/>
            <person name="Kim T.Y."/>
            <person name="Kim J.J."/>
            <person name="Choy H.E."/>
            <person name="Yi K.Y."/>
            <person name="Rhee J.H."/>
            <person name="Lee S.Y."/>
        </authorList>
    </citation>
    <scope>NUCLEOTIDE SEQUENCE [LARGE SCALE GENOMIC DNA]</scope>
    <source>
        <strain evidence="1 2">CMCP6</strain>
    </source>
</reference>
<dbReference type="EMBL" id="AE016796">
    <property type="protein sequence ID" value="AAO07863.2"/>
    <property type="molecule type" value="Genomic_DNA"/>
</dbReference>
<evidence type="ECO:0000313" key="2">
    <source>
        <dbReference type="Proteomes" id="UP000002275"/>
    </source>
</evidence>
<proteinExistence type="predicted"/>
<dbReference type="Proteomes" id="UP000002275">
    <property type="component" value="Chromosome II"/>
</dbReference>
<organism evidence="1 2">
    <name type="scientific">Vibrio vulnificus (strain CMCP6)</name>
    <dbReference type="NCBI Taxonomy" id="216895"/>
    <lineage>
        <taxon>Bacteria</taxon>
        <taxon>Pseudomonadati</taxon>
        <taxon>Pseudomonadota</taxon>
        <taxon>Gammaproteobacteria</taxon>
        <taxon>Vibrionales</taxon>
        <taxon>Vibrionaceae</taxon>
        <taxon>Vibrio</taxon>
    </lineage>
</organism>
<accession>A0A3Q0KZC0</accession>
<evidence type="ECO:0000313" key="1">
    <source>
        <dbReference type="EMBL" id="AAO07863.2"/>
    </source>
</evidence>
<sequence length="130" mass="15038">MLWWKNNRKALLLFNPFNAHGGFVMSIHLRRPSTRRLLLIAALALLIVLKVNLYSSQPVVHWGQVSETAIGYDDEFTQPHTLVNVILQNGDTLQMEVPRKGQILVGDRVEIVEHPRWLRKPLLTFRVHLD</sequence>
<protein>
    <submittedName>
        <fullName evidence="1">Translation initiation factor 1</fullName>
    </submittedName>
</protein>
<gene>
    <name evidence="1" type="ordered locus">VV2_0951</name>
</gene>
<reference evidence="2" key="1">
    <citation type="submission" date="2002-12" db="EMBL/GenBank/DDBJ databases">
        <title>Complete genome sequence of Vibrio vulnificus CMCP6.</title>
        <authorList>
            <person name="Rhee J.H."/>
            <person name="Kim S.Y."/>
            <person name="Chung S.S."/>
            <person name="Kim J.J."/>
            <person name="Moon Y.H."/>
            <person name="Jeong H."/>
            <person name="Choy H.E."/>
        </authorList>
    </citation>
    <scope>NUCLEOTIDE SEQUENCE [LARGE SCALE GENOMIC DNA]</scope>
    <source>
        <strain evidence="2">CMCP6</strain>
    </source>
</reference>
<dbReference type="GO" id="GO:0003743">
    <property type="term" value="F:translation initiation factor activity"/>
    <property type="evidence" value="ECO:0007669"/>
    <property type="project" value="UniProtKB-KW"/>
</dbReference>
<keyword evidence="1" id="KW-0396">Initiation factor</keyword>
<reference evidence="1 2" key="2">
    <citation type="journal article" date="2003" name="Infect. Immun.">
        <title>Characterization and pathogenic significance of Vibrio vulnificus antigens preferentially expressed in septicemic patients.</title>
        <authorList>
            <person name="Kim Y.R."/>
            <person name="Lee S.E."/>
            <person name="Kim C.M."/>
            <person name="Kim S.Y."/>
            <person name="Shin E.K."/>
            <person name="Shin D.H."/>
            <person name="Chung S.S."/>
            <person name="Choy H.E."/>
            <person name="Progulske-Fox A."/>
            <person name="Hillman J.D."/>
            <person name="Handfield M."/>
            <person name="Rhee J.H."/>
        </authorList>
    </citation>
    <scope>NUCLEOTIDE SEQUENCE [LARGE SCALE GENOMIC DNA]</scope>
    <source>
        <strain evidence="1 2">CMCP6</strain>
    </source>
</reference>